<dbReference type="PANTHER" id="PTHR33154">
    <property type="entry name" value="TRANSCRIPTIONAL REGULATOR, ARSR FAMILY"/>
    <property type="match status" value="1"/>
</dbReference>
<dbReference type="NCBIfam" id="NF033788">
    <property type="entry name" value="HTH_metalloreg"/>
    <property type="match status" value="1"/>
</dbReference>
<reference evidence="5 6" key="1">
    <citation type="submission" date="2024-09" db="EMBL/GenBank/DDBJ databases">
        <authorList>
            <person name="Lee S.D."/>
        </authorList>
    </citation>
    <scope>NUCLEOTIDE SEQUENCE [LARGE SCALE GENOMIC DNA]</scope>
    <source>
        <strain evidence="5 6">N1-3</strain>
    </source>
</reference>
<dbReference type="InterPro" id="IPR011991">
    <property type="entry name" value="ArsR-like_HTH"/>
</dbReference>
<dbReference type="Pfam" id="PF01022">
    <property type="entry name" value="HTH_5"/>
    <property type="match status" value="1"/>
</dbReference>
<keyword evidence="3" id="KW-0804">Transcription</keyword>
<sequence>MVTSVDTEVMKALADPLRMQILRLLAVESLCVCHLVEETGAKQTNLSNHLRLLRQTGLVETESCGRFLYYKLKPAAVAALAEDLVALADQARATHDADTKRPCP</sequence>
<dbReference type="SMART" id="SM00418">
    <property type="entry name" value="HTH_ARSR"/>
    <property type="match status" value="1"/>
</dbReference>
<evidence type="ECO:0000313" key="5">
    <source>
        <dbReference type="EMBL" id="MFC1431266.1"/>
    </source>
</evidence>
<dbReference type="EMBL" id="JBHEZY010000003">
    <property type="protein sequence ID" value="MFC1431266.1"/>
    <property type="molecule type" value="Genomic_DNA"/>
</dbReference>
<protein>
    <submittedName>
        <fullName evidence="5">ArsR/SmtB family transcription factor</fullName>
    </submittedName>
</protein>
<keyword evidence="1" id="KW-0805">Transcription regulation</keyword>
<evidence type="ECO:0000256" key="1">
    <source>
        <dbReference type="ARBA" id="ARBA00023015"/>
    </source>
</evidence>
<evidence type="ECO:0000313" key="6">
    <source>
        <dbReference type="Proteomes" id="UP001592530"/>
    </source>
</evidence>
<dbReference type="PROSITE" id="PS50987">
    <property type="entry name" value="HTH_ARSR_2"/>
    <property type="match status" value="1"/>
</dbReference>
<dbReference type="InterPro" id="IPR036390">
    <property type="entry name" value="WH_DNA-bd_sf"/>
</dbReference>
<dbReference type="RefSeq" id="WP_380551607.1">
    <property type="nucleotide sequence ID" value="NZ_JBHEZY010000003.1"/>
</dbReference>
<dbReference type="PRINTS" id="PR00778">
    <property type="entry name" value="HTHARSR"/>
</dbReference>
<keyword evidence="2" id="KW-0238">DNA-binding</keyword>
<gene>
    <name evidence="5" type="ORF">ACEZDB_11470</name>
</gene>
<comment type="caution">
    <text evidence="5">The sequence shown here is derived from an EMBL/GenBank/DDBJ whole genome shotgun (WGS) entry which is preliminary data.</text>
</comment>
<dbReference type="PANTHER" id="PTHR33154:SF18">
    <property type="entry name" value="ARSENICAL RESISTANCE OPERON REPRESSOR"/>
    <property type="match status" value="1"/>
</dbReference>
<organism evidence="5 6">
    <name type="scientific">Streptacidiphilus alkalitolerans</name>
    <dbReference type="NCBI Taxonomy" id="3342712"/>
    <lineage>
        <taxon>Bacteria</taxon>
        <taxon>Bacillati</taxon>
        <taxon>Actinomycetota</taxon>
        <taxon>Actinomycetes</taxon>
        <taxon>Kitasatosporales</taxon>
        <taxon>Streptomycetaceae</taxon>
        <taxon>Streptacidiphilus</taxon>
    </lineage>
</organism>
<evidence type="ECO:0000259" key="4">
    <source>
        <dbReference type="PROSITE" id="PS50987"/>
    </source>
</evidence>
<feature type="domain" description="HTH arsR-type" evidence="4">
    <location>
        <begin position="1"/>
        <end position="92"/>
    </location>
</feature>
<proteinExistence type="predicted"/>
<evidence type="ECO:0000256" key="3">
    <source>
        <dbReference type="ARBA" id="ARBA00023163"/>
    </source>
</evidence>
<evidence type="ECO:0000256" key="2">
    <source>
        <dbReference type="ARBA" id="ARBA00023125"/>
    </source>
</evidence>
<dbReference type="InterPro" id="IPR001845">
    <property type="entry name" value="HTH_ArsR_DNA-bd_dom"/>
</dbReference>
<accession>A0ABV6WZ49</accession>
<dbReference type="Gene3D" id="1.10.10.10">
    <property type="entry name" value="Winged helix-like DNA-binding domain superfamily/Winged helix DNA-binding domain"/>
    <property type="match status" value="1"/>
</dbReference>
<dbReference type="InterPro" id="IPR036388">
    <property type="entry name" value="WH-like_DNA-bd_sf"/>
</dbReference>
<name>A0ABV6WZ49_9ACTN</name>
<dbReference type="CDD" id="cd00090">
    <property type="entry name" value="HTH_ARSR"/>
    <property type="match status" value="1"/>
</dbReference>
<dbReference type="Proteomes" id="UP001592530">
    <property type="component" value="Unassembled WGS sequence"/>
</dbReference>
<dbReference type="SUPFAM" id="SSF46785">
    <property type="entry name" value="Winged helix' DNA-binding domain"/>
    <property type="match status" value="1"/>
</dbReference>
<dbReference type="InterPro" id="IPR051081">
    <property type="entry name" value="HTH_MetalResp_TranReg"/>
</dbReference>